<keyword evidence="2" id="KW-1185">Reference proteome</keyword>
<name>A0ABR3JBM8_9AGAR</name>
<accession>A0ABR3JBM8</accession>
<dbReference type="PANTHER" id="PTHR46411">
    <property type="entry name" value="FAMILY ATPASE, PUTATIVE-RELATED"/>
    <property type="match status" value="1"/>
</dbReference>
<reference evidence="2" key="1">
    <citation type="submission" date="2024-06" db="EMBL/GenBank/DDBJ databases">
        <title>Multi-omics analyses provide insights into the biosynthesis of the anticancer antibiotic pleurotin in Hohenbuehelia grisea.</title>
        <authorList>
            <person name="Weaver J.A."/>
            <person name="Alberti F."/>
        </authorList>
    </citation>
    <scope>NUCLEOTIDE SEQUENCE [LARGE SCALE GENOMIC DNA]</scope>
    <source>
        <strain evidence="2">T-177</strain>
    </source>
</reference>
<gene>
    <name evidence="1" type="ORF">HGRIS_007250</name>
</gene>
<dbReference type="EMBL" id="JASNQZ010000010">
    <property type="protein sequence ID" value="KAL0953049.1"/>
    <property type="molecule type" value="Genomic_DNA"/>
</dbReference>
<organism evidence="1 2">
    <name type="scientific">Hohenbuehelia grisea</name>
    <dbReference type="NCBI Taxonomy" id="104357"/>
    <lineage>
        <taxon>Eukaryota</taxon>
        <taxon>Fungi</taxon>
        <taxon>Dikarya</taxon>
        <taxon>Basidiomycota</taxon>
        <taxon>Agaricomycotina</taxon>
        <taxon>Agaricomycetes</taxon>
        <taxon>Agaricomycetidae</taxon>
        <taxon>Agaricales</taxon>
        <taxon>Pleurotineae</taxon>
        <taxon>Pleurotaceae</taxon>
        <taxon>Hohenbuehelia</taxon>
    </lineage>
</organism>
<protein>
    <submittedName>
        <fullName evidence="1">Uncharacterized protein</fullName>
    </submittedName>
</protein>
<comment type="caution">
    <text evidence="1">The sequence shown here is derived from an EMBL/GenBank/DDBJ whole genome shotgun (WGS) entry which is preliminary data.</text>
</comment>
<evidence type="ECO:0000313" key="2">
    <source>
        <dbReference type="Proteomes" id="UP001556367"/>
    </source>
</evidence>
<dbReference type="Proteomes" id="UP001556367">
    <property type="component" value="Unassembled WGS sequence"/>
</dbReference>
<sequence length="114" mass="12834">MFPFDIRDFLYVSGKEKLAPKFQASPGKYSTYSLEGHRVGQIDEASASADISEEEVAELARRNINGRQIKNAARTAQSLASAQGEKMSFRHLIKTLDAMEEFAEEFEAMRLEKT</sequence>
<evidence type="ECO:0000313" key="1">
    <source>
        <dbReference type="EMBL" id="KAL0953049.1"/>
    </source>
</evidence>
<dbReference type="PANTHER" id="PTHR46411:SF3">
    <property type="entry name" value="AAA+ ATPASE DOMAIN-CONTAINING PROTEIN"/>
    <property type="match status" value="1"/>
</dbReference>
<proteinExistence type="predicted"/>